<dbReference type="EMBL" id="JACMSC010000010">
    <property type="protein sequence ID" value="KAG6504966.1"/>
    <property type="molecule type" value="Genomic_DNA"/>
</dbReference>
<evidence type="ECO:0000259" key="3">
    <source>
        <dbReference type="SMART" id="SM00474"/>
    </source>
</evidence>
<dbReference type="PANTHER" id="PTHR13620:SF105">
    <property type="entry name" value="OS01G0737700 PROTEIN"/>
    <property type="match status" value="1"/>
</dbReference>
<keyword evidence="2" id="KW-0378">Hydrolase</keyword>
<dbReference type="FunFam" id="3.30.420.10:FF:000054">
    <property type="entry name" value="Werner Syndrome-like exonuclease"/>
    <property type="match status" value="1"/>
</dbReference>
<reference evidence="4 5" key="1">
    <citation type="submission" date="2020-08" db="EMBL/GenBank/DDBJ databases">
        <title>Plant Genome Project.</title>
        <authorList>
            <person name="Zhang R.-G."/>
        </authorList>
    </citation>
    <scope>NUCLEOTIDE SEQUENCE [LARGE SCALE GENOMIC DNA]</scope>
    <source>
        <tissue evidence="4">Rhizome</tissue>
    </source>
</reference>
<dbReference type="SMART" id="SM00474">
    <property type="entry name" value="35EXOc"/>
    <property type="match status" value="1"/>
</dbReference>
<dbReference type="GO" id="GO:0003676">
    <property type="term" value="F:nucleic acid binding"/>
    <property type="evidence" value="ECO:0007669"/>
    <property type="project" value="InterPro"/>
</dbReference>
<proteinExistence type="predicted"/>
<dbReference type="CDD" id="cd06141">
    <property type="entry name" value="WRN_exo"/>
    <property type="match status" value="1"/>
</dbReference>
<organism evidence="4 5">
    <name type="scientific">Zingiber officinale</name>
    <name type="common">Ginger</name>
    <name type="synonym">Amomum zingiber</name>
    <dbReference type="NCBI Taxonomy" id="94328"/>
    <lineage>
        <taxon>Eukaryota</taxon>
        <taxon>Viridiplantae</taxon>
        <taxon>Streptophyta</taxon>
        <taxon>Embryophyta</taxon>
        <taxon>Tracheophyta</taxon>
        <taxon>Spermatophyta</taxon>
        <taxon>Magnoliopsida</taxon>
        <taxon>Liliopsida</taxon>
        <taxon>Zingiberales</taxon>
        <taxon>Zingiberaceae</taxon>
        <taxon>Zingiber</taxon>
    </lineage>
</organism>
<dbReference type="PANTHER" id="PTHR13620">
    <property type="entry name" value="3-5 EXONUCLEASE"/>
    <property type="match status" value="1"/>
</dbReference>
<name>A0A8J5GD35_ZINOF</name>
<dbReference type="GO" id="GO:0008408">
    <property type="term" value="F:3'-5' exonuclease activity"/>
    <property type="evidence" value="ECO:0007669"/>
    <property type="project" value="InterPro"/>
</dbReference>
<dbReference type="OrthoDB" id="1920326at2759"/>
<comment type="caution">
    <text evidence="4">The sequence shown here is derived from an EMBL/GenBank/DDBJ whole genome shotgun (WGS) entry which is preliminary data.</text>
</comment>
<evidence type="ECO:0000256" key="2">
    <source>
        <dbReference type="ARBA" id="ARBA00022801"/>
    </source>
</evidence>
<accession>A0A8J5GD35</accession>
<dbReference type="GO" id="GO:0006139">
    <property type="term" value="P:nucleobase-containing compound metabolic process"/>
    <property type="evidence" value="ECO:0007669"/>
    <property type="project" value="InterPro"/>
</dbReference>
<keyword evidence="5" id="KW-1185">Reference proteome</keyword>
<feature type="domain" description="3'-5' exonuclease" evidence="3">
    <location>
        <begin position="24"/>
        <end position="205"/>
    </location>
</feature>
<dbReference type="GO" id="GO:0005634">
    <property type="term" value="C:nucleus"/>
    <property type="evidence" value="ECO:0007669"/>
    <property type="project" value="TreeGrafter"/>
</dbReference>
<evidence type="ECO:0000313" key="5">
    <source>
        <dbReference type="Proteomes" id="UP000734854"/>
    </source>
</evidence>
<sequence>MSAIVIDQQAPIFTVAISYFTVQTTVTCRAIDVERWIIQILQKHRNHLHGLVVGLDVEWSGDRSIRNRVSVLQICVGFRCLVFQVIHADLFPPNLISFLSDRRFIFVGVAILNDAERIARGLNFLVGNTVDLRALAAYEMRREYLWYAGLQQLAEEVLRLRVVKPYAVTMSNWENYRLSNEQIAYACADAFLSFEIGKRLLLGQF</sequence>
<dbReference type="GO" id="GO:0005737">
    <property type="term" value="C:cytoplasm"/>
    <property type="evidence" value="ECO:0007669"/>
    <property type="project" value="TreeGrafter"/>
</dbReference>
<protein>
    <recommendedName>
        <fullName evidence="3">3'-5' exonuclease domain-containing protein</fullName>
    </recommendedName>
</protein>
<dbReference type="Proteomes" id="UP000734854">
    <property type="component" value="Unassembled WGS sequence"/>
</dbReference>
<gene>
    <name evidence="4" type="ORF">ZIOFF_037314</name>
</gene>
<dbReference type="InterPro" id="IPR051132">
    <property type="entry name" value="3-5_Exonuclease_domain"/>
</dbReference>
<dbReference type="InterPro" id="IPR002562">
    <property type="entry name" value="3'-5'_exonuclease_dom"/>
</dbReference>
<dbReference type="AlphaFoldDB" id="A0A8J5GD35"/>
<evidence type="ECO:0000256" key="1">
    <source>
        <dbReference type="ARBA" id="ARBA00022722"/>
    </source>
</evidence>
<keyword evidence="1" id="KW-0540">Nuclease</keyword>
<dbReference type="Pfam" id="PF01612">
    <property type="entry name" value="DNA_pol_A_exo1"/>
    <property type="match status" value="1"/>
</dbReference>
<evidence type="ECO:0000313" key="4">
    <source>
        <dbReference type="EMBL" id="KAG6504966.1"/>
    </source>
</evidence>